<dbReference type="SUPFAM" id="SSF56112">
    <property type="entry name" value="Protein kinase-like (PK-like)"/>
    <property type="match status" value="1"/>
</dbReference>
<dbReference type="FunFam" id="1.10.510.10:FF:000465">
    <property type="entry name" value="Non-specific serine/threonine protein kinase"/>
    <property type="match status" value="1"/>
</dbReference>
<dbReference type="OrthoDB" id="5295at2759"/>
<dbReference type="SMART" id="SM00220">
    <property type="entry name" value="S_TKc"/>
    <property type="match status" value="1"/>
</dbReference>
<keyword evidence="11" id="KW-1185">Reference proteome</keyword>
<dbReference type="InterPro" id="IPR017441">
    <property type="entry name" value="Protein_kinase_ATP_BS"/>
</dbReference>
<dbReference type="PROSITE" id="PS00107">
    <property type="entry name" value="PROTEIN_KINASE_ATP"/>
    <property type="match status" value="1"/>
</dbReference>
<dbReference type="Pfam" id="PF00069">
    <property type="entry name" value="Pkinase"/>
    <property type="match status" value="1"/>
</dbReference>
<organism evidence="10 11">
    <name type="scientific">Porphyridium purpureum</name>
    <name type="common">Red alga</name>
    <name type="synonym">Porphyridium cruentum</name>
    <dbReference type="NCBI Taxonomy" id="35688"/>
    <lineage>
        <taxon>Eukaryota</taxon>
        <taxon>Rhodophyta</taxon>
        <taxon>Bangiophyceae</taxon>
        <taxon>Porphyridiales</taxon>
        <taxon>Porphyridiaceae</taxon>
        <taxon>Porphyridium</taxon>
    </lineage>
</organism>
<protein>
    <submittedName>
        <fullName evidence="10">RAC-beta serine/threonine-protein kinase</fullName>
    </submittedName>
</protein>
<comment type="caution">
    <text evidence="10">The sequence shown here is derived from an EMBL/GenBank/DDBJ whole genome shotgun (WGS) entry which is preliminary data.</text>
</comment>
<feature type="compositionally biased region" description="Polar residues" evidence="8">
    <location>
        <begin position="544"/>
        <end position="584"/>
    </location>
</feature>
<dbReference type="CDD" id="cd05123">
    <property type="entry name" value="STKc_AGC"/>
    <property type="match status" value="1"/>
</dbReference>
<feature type="compositionally biased region" description="Polar residues" evidence="8">
    <location>
        <begin position="504"/>
        <end position="519"/>
    </location>
</feature>
<dbReference type="PROSITE" id="PS50011">
    <property type="entry name" value="PROTEIN_KINASE_DOM"/>
    <property type="match status" value="1"/>
</dbReference>
<evidence type="ECO:0000256" key="2">
    <source>
        <dbReference type="ARBA" id="ARBA00022553"/>
    </source>
</evidence>
<evidence type="ECO:0000313" key="11">
    <source>
        <dbReference type="Proteomes" id="UP000324585"/>
    </source>
</evidence>
<keyword evidence="4 7" id="KW-0547">Nucleotide-binding</keyword>
<evidence type="ECO:0000259" key="9">
    <source>
        <dbReference type="PROSITE" id="PS50011"/>
    </source>
</evidence>
<feature type="region of interest" description="Disordered" evidence="8">
    <location>
        <begin position="67"/>
        <end position="95"/>
    </location>
</feature>
<evidence type="ECO:0000256" key="5">
    <source>
        <dbReference type="ARBA" id="ARBA00022777"/>
    </source>
</evidence>
<proteinExistence type="predicted"/>
<feature type="compositionally biased region" description="Polar residues" evidence="8">
    <location>
        <begin position="592"/>
        <end position="606"/>
    </location>
</feature>
<dbReference type="InterPro" id="IPR011009">
    <property type="entry name" value="Kinase-like_dom_sf"/>
</dbReference>
<dbReference type="Gene3D" id="3.30.200.20">
    <property type="entry name" value="Phosphorylase Kinase, domain 1"/>
    <property type="match status" value="1"/>
</dbReference>
<evidence type="ECO:0000256" key="3">
    <source>
        <dbReference type="ARBA" id="ARBA00022679"/>
    </source>
</evidence>
<dbReference type="InterPro" id="IPR000719">
    <property type="entry name" value="Prot_kinase_dom"/>
</dbReference>
<reference evidence="11" key="1">
    <citation type="journal article" date="2019" name="Nat. Commun.">
        <title>Expansion of phycobilisome linker gene families in mesophilic red algae.</title>
        <authorList>
            <person name="Lee J."/>
            <person name="Kim D."/>
            <person name="Bhattacharya D."/>
            <person name="Yoon H.S."/>
        </authorList>
    </citation>
    <scope>NUCLEOTIDE SEQUENCE [LARGE SCALE GENOMIC DNA]</scope>
    <source>
        <strain evidence="11">CCMP 1328</strain>
    </source>
</reference>
<dbReference type="Proteomes" id="UP000324585">
    <property type="component" value="Unassembled WGS sequence"/>
</dbReference>
<dbReference type="GO" id="GO:0004674">
    <property type="term" value="F:protein serine/threonine kinase activity"/>
    <property type="evidence" value="ECO:0007669"/>
    <property type="project" value="UniProtKB-KW"/>
</dbReference>
<keyword evidence="2" id="KW-0597">Phosphoprotein</keyword>
<dbReference type="PROSITE" id="PS00108">
    <property type="entry name" value="PROTEIN_KINASE_ST"/>
    <property type="match status" value="1"/>
</dbReference>
<dbReference type="Gene3D" id="1.10.510.10">
    <property type="entry name" value="Transferase(Phosphotransferase) domain 1"/>
    <property type="match status" value="1"/>
</dbReference>
<sequence>MGNNDGAPRGQKSKDDALSLVRRLPISFAASLQMRKRTKMPLQKPMRTVWAELRGSTILFYQLPEGVKTSSPRSSRAGDGAASNATGSAFRTPRGSKVNTLLSDEQFSSGKVSAEDITLIPLQDAVIKSVDKKGVLMIKCTANEEAITYELKPAAVDFDRWMRVLNSSKSQRTVGLSDFEIQAALGKGASGKVFLVRDKLTNEELALKVIEKSVVYETNDAYRHALDERLVLELACEHPFILNLFYAFQSDKRLYLVTEYCAGHDLFDYLKARGRPLPERRARRVVAEILLALEHVHSLGVIYRDLKLENVLLDAQGHVRVADFGLSKIVTTPEGDLLQDQSGIKVQGARTFCGTREYVAPEMLVGKQYGQSVDLWALGILLYEILCGRTPFYASNRDEVYDRIESAPLKFPRHLSSEVVSLIRGLLDRNPKTRLGMGSAGMNEVKSHPFFKDLNWSSLYDKPDHVDNLVMSPEPTADDAKDFEGIDKDELGFWIEDEREVGGNNVSSRSNGLWSMFTPSKSQRSRKSAAAGASSGGIAGYEFSGNSSLEGSRQHSRSGSRNLSRANSTGNTVSEKNVAMTNQGLAPDLRESSSGLPANARQTQHQTSKDTT</sequence>
<evidence type="ECO:0000256" key="4">
    <source>
        <dbReference type="ARBA" id="ARBA00022741"/>
    </source>
</evidence>
<name>A0A5J4Z0I1_PORPP</name>
<dbReference type="EMBL" id="VRMN01000002">
    <property type="protein sequence ID" value="KAA8497361.1"/>
    <property type="molecule type" value="Genomic_DNA"/>
</dbReference>
<dbReference type="PANTHER" id="PTHR24351">
    <property type="entry name" value="RIBOSOMAL PROTEIN S6 KINASE"/>
    <property type="match status" value="1"/>
</dbReference>
<feature type="binding site" evidence="7">
    <location>
        <position position="208"/>
    </location>
    <ligand>
        <name>ATP</name>
        <dbReference type="ChEBI" id="CHEBI:30616"/>
    </ligand>
</feature>
<dbReference type="InterPro" id="IPR045270">
    <property type="entry name" value="STKc_AGC"/>
</dbReference>
<evidence type="ECO:0000313" key="10">
    <source>
        <dbReference type="EMBL" id="KAA8497361.1"/>
    </source>
</evidence>
<feature type="region of interest" description="Disordered" evidence="8">
    <location>
        <begin position="502"/>
        <end position="612"/>
    </location>
</feature>
<evidence type="ECO:0000256" key="7">
    <source>
        <dbReference type="PROSITE-ProRule" id="PRU10141"/>
    </source>
</evidence>
<dbReference type="GO" id="GO:0005524">
    <property type="term" value="F:ATP binding"/>
    <property type="evidence" value="ECO:0007669"/>
    <property type="project" value="UniProtKB-UniRule"/>
</dbReference>
<evidence type="ECO:0000256" key="1">
    <source>
        <dbReference type="ARBA" id="ARBA00022527"/>
    </source>
</evidence>
<dbReference type="AlphaFoldDB" id="A0A5J4Z0I1"/>
<keyword evidence="6 7" id="KW-0067">ATP-binding</keyword>
<keyword evidence="3" id="KW-0808">Transferase</keyword>
<keyword evidence="5 10" id="KW-0418">Kinase</keyword>
<gene>
    <name evidence="10" type="ORF">FVE85_1090</name>
</gene>
<evidence type="ECO:0000256" key="8">
    <source>
        <dbReference type="SAM" id="MobiDB-lite"/>
    </source>
</evidence>
<feature type="domain" description="Protein kinase" evidence="9">
    <location>
        <begin position="179"/>
        <end position="451"/>
    </location>
</feature>
<accession>A0A5J4Z0I1</accession>
<keyword evidence="1" id="KW-0723">Serine/threonine-protein kinase</keyword>
<dbReference type="InterPro" id="IPR008271">
    <property type="entry name" value="Ser/Thr_kinase_AS"/>
</dbReference>
<evidence type="ECO:0000256" key="6">
    <source>
        <dbReference type="ARBA" id="ARBA00022840"/>
    </source>
</evidence>